<comment type="caution">
    <text evidence="1">The sequence shown here is derived from an EMBL/GenBank/DDBJ whole genome shotgun (WGS) entry which is preliminary data.</text>
</comment>
<name>M3GTM9_LEPBO</name>
<dbReference type="AlphaFoldDB" id="M3GTM9"/>
<accession>M3GTM9</accession>
<evidence type="ECO:0000313" key="1">
    <source>
        <dbReference type="EMBL" id="EMF98173.1"/>
    </source>
</evidence>
<reference evidence="1 2" key="1">
    <citation type="submission" date="2013-01" db="EMBL/GenBank/DDBJ databases">
        <authorList>
            <person name="Harkins D.M."/>
            <person name="Durkin A.S."/>
            <person name="Brinkac L.M."/>
            <person name="Haft D.H."/>
            <person name="Selengut J.D."/>
            <person name="Sanka R."/>
            <person name="DePew J."/>
            <person name="Purushe J."/>
            <person name="Picardeau M."/>
            <person name="Werts C."/>
            <person name="Goarant C."/>
            <person name="Vinetz J.M."/>
            <person name="Sutton G.G."/>
            <person name="Nierman W.C."/>
            <person name="Fouts D.E."/>
        </authorList>
    </citation>
    <scope>NUCLEOTIDE SEQUENCE [LARGE SCALE GENOMIC DNA]</scope>
    <source>
        <strain evidence="1 2">200701203</strain>
    </source>
</reference>
<protein>
    <submittedName>
        <fullName evidence="1">Uncharacterized protein</fullName>
    </submittedName>
</protein>
<dbReference type="Proteomes" id="UP000011783">
    <property type="component" value="Unassembled WGS sequence"/>
</dbReference>
<dbReference type="EMBL" id="AKWO02000094">
    <property type="protein sequence ID" value="EMF98173.1"/>
    <property type="molecule type" value="Genomic_DNA"/>
</dbReference>
<evidence type="ECO:0000313" key="2">
    <source>
        <dbReference type="Proteomes" id="UP000011783"/>
    </source>
</evidence>
<organism evidence="1 2">
    <name type="scientific">Leptospira borgpetersenii str. 200701203</name>
    <dbReference type="NCBI Taxonomy" id="1193007"/>
    <lineage>
        <taxon>Bacteria</taxon>
        <taxon>Pseudomonadati</taxon>
        <taxon>Spirochaetota</taxon>
        <taxon>Spirochaetia</taxon>
        <taxon>Leptospirales</taxon>
        <taxon>Leptospiraceae</taxon>
        <taxon>Leptospira</taxon>
    </lineage>
</organism>
<sequence length="53" mass="6712">MYSIFILIKVPIVRIYFFVRVKYLFKIPFFPMRVSISLQKLLVHFWYHFHLFE</sequence>
<proteinExistence type="predicted"/>
<dbReference type="BioCyc" id="LBOR1193007:G11KN-4547-MONOMER"/>
<gene>
    <name evidence="1" type="ORF">LEP1GSC123_4028</name>
</gene>